<dbReference type="AlphaFoldDB" id="A0A380LNA8"/>
<evidence type="ECO:0000313" key="4">
    <source>
        <dbReference type="Proteomes" id="UP000255523"/>
    </source>
</evidence>
<reference evidence="3 4" key="1">
    <citation type="submission" date="2018-06" db="EMBL/GenBank/DDBJ databases">
        <authorList>
            <consortium name="Pathogen Informatics"/>
            <person name="Doyle S."/>
        </authorList>
    </citation>
    <scope>NUCLEOTIDE SEQUENCE [LARGE SCALE GENOMIC DNA]</scope>
    <source>
        <strain evidence="3 4">NCTC11087</strain>
    </source>
</reference>
<sequence length="424" mass="48075">MEKPNNKVQKEEIDDFAKALLDKKTDMAIYANRSDTIDKTKEKNEDERKAAEQTLSSALDMLRKERGQSTIAEEEQRFYYNQLQEEDDDFTTSSIEELKTQSFDVNTVAKALHEYDQDQTIRTKLKVDLNKSNAKGVPHTTKKKEKPVKKKRSKKKIAIIAGVVVLFLACLGGYAYKIYVWDPAHIVTEAMQKSYDKLVSYADEYGSDLDSDATLMSDSERFELLDMDEDYDRLNATQKEEINDYFKEQTGKTYTSLVKELQQMRDEIGTDPNGPYQRITSLLTSWSSLSASQQYQLLDLESAYSQLSDKLQERIDDMSKANADMGFTELLENIRKDKEAADQQAAQQQQALSSLQGQLQSLQNQLASYEEYGQTLRTELATAQANGDSASISELNSAISSNDQTITRLETQIASLQSQIDSAQ</sequence>
<keyword evidence="2" id="KW-1133">Transmembrane helix</keyword>
<proteinExistence type="predicted"/>
<keyword evidence="4" id="KW-1185">Reference proteome</keyword>
<dbReference type="RefSeq" id="WP_022789213.1">
    <property type="nucleotide sequence ID" value="NZ_CAUWMU010000033.1"/>
</dbReference>
<dbReference type="EMBL" id="UHFX01000003">
    <property type="protein sequence ID" value="SUO04080.1"/>
    <property type="molecule type" value="Genomic_DNA"/>
</dbReference>
<keyword evidence="2" id="KW-0812">Transmembrane</keyword>
<dbReference type="OrthoDB" id="1771179at2"/>
<dbReference type="GeneID" id="77461939"/>
<evidence type="ECO:0000256" key="2">
    <source>
        <dbReference type="SAM" id="Phobius"/>
    </source>
</evidence>
<evidence type="ECO:0000256" key="1">
    <source>
        <dbReference type="SAM" id="Coils"/>
    </source>
</evidence>
<name>A0A380LNA8_9FIRM</name>
<organism evidence="3 4">
    <name type="scientific">Faecalicoccus pleomorphus</name>
    <dbReference type="NCBI Taxonomy" id="1323"/>
    <lineage>
        <taxon>Bacteria</taxon>
        <taxon>Bacillati</taxon>
        <taxon>Bacillota</taxon>
        <taxon>Erysipelotrichia</taxon>
        <taxon>Erysipelotrichales</taxon>
        <taxon>Erysipelotrichaceae</taxon>
        <taxon>Faecalicoccus</taxon>
    </lineage>
</organism>
<feature type="transmembrane region" description="Helical" evidence="2">
    <location>
        <begin position="157"/>
        <end position="176"/>
    </location>
</feature>
<dbReference type="Gene3D" id="1.10.287.1490">
    <property type="match status" value="1"/>
</dbReference>
<evidence type="ECO:0000313" key="3">
    <source>
        <dbReference type="EMBL" id="SUO04080.1"/>
    </source>
</evidence>
<keyword evidence="1" id="KW-0175">Coiled coil</keyword>
<gene>
    <name evidence="3" type="ORF">NCTC11087_00967</name>
</gene>
<feature type="coiled-coil region" evidence="1">
    <location>
        <begin position="331"/>
        <end position="379"/>
    </location>
</feature>
<keyword evidence="2" id="KW-0472">Membrane</keyword>
<dbReference type="Proteomes" id="UP000255523">
    <property type="component" value="Unassembled WGS sequence"/>
</dbReference>
<accession>A0A380LNA8</accession>
<protein>
    <submittedName>
        <fullName evidence="3">Uncharacterized protein</fullName>
    </submittedName>
</protein>